<gene>
    <name evidence="8" type="ORF">A1D18_02735</name>
</gene>
<accession>A0A1J8P5G1</accession>
<dbReference type="OrthoDB" id="9809995at2"/>
<evidence type="ECO:0000313" key="8">
    <source>
        <dbReference type="EMBL" id="OIZ95036.1"/>
    </source>
</evidence>
<evidence type="ECO:0000313" key="9">
    <source>
        <dbReference type="Proteomes" id="UP000183924"/>
    </source>
</evidence>
<dbReference type="EMBL" id="LUKY01000032">
    <property type="protein sequence ID" value="OIZ95036.1"/>
    <property type="molecule type" value="Genomic_DNA"/>
</dbReference>
<proteinExistence type="inferred from homology"/>
<dbReference type="GO" id="GO:0002949">
    <property type="term" value="P:tRNA threonylcarbamoyladenosine modification"/>
    <property type="evidence" value="ECO:0007669"/>
    <property type="project" value="InterPro"/>
</dbReference>
<comment type="similarity">
    <text evidence="2">Belongs to the KAE1 / TsaD family. TsaB subfamily.</text>
</comment>
<name>A0A1J8P5G1_9COXI</name>
<keyword evidence="4" id="KW-0963">Cytoplasm</keyword>
<evidence type="ECO:0000256" key="1">
    <source>
        <dbReference type="ARBA" id="ARBA00004496"/>
    </source>
</evidence>
<dbReference type="Pfam" id="PF00814">
    <property type="entry name" value="TsaD"/>
    <property type="match status" value="1"/>
</dbReference>
<dbReference type="AlphaFoldDB" id="A0A1J8P5G1"/>
<dbReference type="SUPFAM" id="SSF53067">
    <property type="entry name" value="Actin-like ATPase domain"/>
    <property type="match status" value="2"/>
</dbReference>
<reference evidence="8 9" key="1">
    <citation type="submission" date="2016-03" db="EMBL/GenBank/DDBJ databases">
        <title>Comparative genomics of Rickettsiella.</title>
        <authorList>
            <person name="Chandler C."/>
            <person name="Wang Y."/>
        </authorList>
    </citation>
    <scope>NUCLEOTIDE SEQUENCE [LARGE SCALE GENOMIC DNA]</scope>
    <source>
        <strain evidence="8 9">RCFS May 2013</strain>
    </source>
</reference>
<protein>
    <recommendedName>
        <fullName evidence="3">tRNA threonylcarbamoyladenosine biosynthesis protein TsaB</fullName>
    </recommendedName>
    <alternativeName>
        <fullName evidence="6">t(6)A37 threonylcarbamoyladenosine biosynthesis protein TsaB</fullName>
    </alternativeName>
</protein>
<dbReference type="PANTHER" id="PTHR11735">
    <property type="entry name" value="TRNA N6-ADENOSINE THREONYLCARBAMOYLTRANSFERASE"/>
    <property type="match status" value="1"/>
</dbReference>
<dbReference type="PANTHER" id="PTHR11735:SF11">
    <property type="entry name" value="TRNA THREONYLCARBAMOYLADENOSINE BIOSYNTHESIS PROTEIN TSAB"/>
    <property type="match status" value="1"/>
</dbReference>
<dbReference type="Gene3D" id="3.30.420.40">
    <property type="match status" value="2"/>
</dbReference>
<evidence type="ECO:0000256" key="3">
    <source>
        <dbReference type="ARBA" id="ARBA00019012"/>
    </source>
</evidence>
<evidence type="ECO:0000256" key="5">
    <source>
        <dbReference type="ARBA" id="ARBA00022694"/>
    </source>
</evidence>
<evidence type="ECO:0000256" key="2">
    <source>
        <dbReference type="ARBA" id="ARBA00010493"/>
    </source>
</evidence>
<comment type="caution">
    <text evidence="8">The sequence shown here is derived from an EMBL/GenBank/DDBJ whole genome shotgun (WGS) entry which is preliminary data.</text>
</comment>
<feature type="domain" description="Gcp-like" evidence="7">
    <location>
        <begin position="33"/>
        <end position="223"/>
    </location>
</feature>
<dbReference type="InterPro" id="IPR022496">
    <property type="entry name" value="T6A_TsaB"/>
</dbReference>
<dbReference type="CDD" id="cd24032">
    <property type="entry name" value="ASKHA_NBD_TsaB"/>
    <property type="match status" value="1"/>
</dbReference>
<evidence type="ECO:0000256" key="4">
    <source>
        <dbReference type="ARBA" id="ARBA00022490"/>
    </source>
</evidence>
<organism evidence="8 9">
    <name type="scientific">Candidatus Rickettsiella isopodorum</name>
    <dbReference type="NCBI Taxonomy" id="1225476"/>
    <lineage>
        <taxon>Bacteria</taxon>
        <taxon>Pseudomonadati</taxon>
        <taxon>Pseudomonadota</taxon>
        <taxon>Gammaproteobacteria</taxon>
        <taxon>Legionellales</taxon>
        <taxon>Coxiellaceae</taxon>
        <taxon>Rickettsiella</taxon>
    </lineage>
</organism>
<evidence type="ECO:0000259" key="7">
    <source>
        <dbReference type="Pfam" id="PF00814"/>
    </source>
</evidence>
<dbReference type="RefSeq" id="WP_071662298.1">
    <property type="nucleotide sequence ID" value="NZ_LUKY01000032.1"/>
</dbReference>
<sequence length="232" mass="25630">MKPITLLAIDTCTEACSAALMHQGQVQERYQCAPRAHTQLILPMMQSLLDEAGLKLKDLDALAFTRGPGSFTGIRIAASIVQASAFVADLPVVLVSSLHCLAQGVYRELQAKQVFVAIDARLQEVFSATYRLQAETTIMQASSPEQLSLPQQIEADLTNFVGVGSGWDRYHALFEERFKNQLQQWLPQRYPRAYDTAVIAADAYQRGEIVTAVEALPTYLRETVALRRGSDG</sequence>
<dbReference type="FunFam" id="3.30.420.40:FF:000097">
    <property type="entry name" value="tRNA threonylcarbamoyladenosine biosynthesis protein TsaB"/>
    <property type="match status" value="1"/>
</dbReference>
<dbReference type="InterPro" id="IPR000905">
    <property type="entry name" value="Gcp-like_dom"/>
</dbReference>
<dbReference type="STRING" id="1225476.A1D18_02735"/>
<dbReference type="Proteomes" id="UP000183924">
    <property type="component" value="Unassembled WGS sequence"/>
</dbReference>
<evidence type="ECO:0000256" key="6">
    <source>
        <dbReference type="ARBA" id="ARBA00032446"/>
    </source>
</evidence>
<dbReference type="NCBIfam" id="TIGR03725">
    <property type="entry name" value="T6A_YeaZ"/>
    <property type="match status" value="1"/>
</dbReference>
<dbReference type="GO" id="GO:0005829">
    <property type="term" value="C:cytosol"/>
    <property type="evidence" value="ECO:0007669"/>
    <property type="project" value="TreeGrafter"/>
</dbReference>
<keyword evidence="5" id="KW-0819">tRNA processing</keyword>
<comment type="subcellular location">
    <subcellularLocation>
        <location evidence="1">Cytoplasm</location>
    </subcellularLocation>
</comment>
<keyword evidence="9" id="KW-1185">Reference proteome</keyword>
<dbReference type="InterPro" id="IPR043129">
    <property type="entry name" value="ATPase_NBD"/>
</dbReference>